<protein>
    <submittedName>
        <fullName evidence="2">Myosin motor domain-containing protein</fullName>
    </submittedName>
</protein>
<reference evidence="1" key="1">
    <citation type="submission" date="2012-09" db="EMBL/GenBank/DDBJ databases">
        <authorList>
            <person name="Martin A.A."/>
        </authorList>
    </citation>
    <scope>NUCLEOTIDE SEQUENCE</scope>
</reference>
<accession>A0A0K0D4P9</accession>
<name>A0A0K0D4P9_ANGCA</name>
<evidence type="ECO:0000313" key="1">
    <source>
        <dbReference type="Proteomes" id="UP000035642"/>
    </source>
</evidence>
<dbReference type="AlphaFoldDB" id="A0A0K0D4P9"/>
<reference evidence="2" key="2">
    <citation type="submission" date="2017-02" db="UniProtKB">
        <authorList>
            <consortium name="WormBaseParasite"/>
        </authorList>
    </citation>
    <scope>IDENTIFICATION</scope>
</reference>
<sequence>MTGIMNYSLAGEKILQYNPFKLDEAIALEKKIYDVGEILEKEACVQAQENLMRAKTNEEKLLYEEYELGDVGNEVKITSTEQCGSIDSEDSADDALTKTIKTASFFFLDLT</sequence>
<dbReference type="WBParaSite" id="ACAC_0000504401-mRNA-1">
    <property type="protein sequence ID" value="ACAC_0000504401-mRNA-1"/>
    <property type="gene ID" value="ACAC_0000504401"/>
</dbReference>
<proteinExistence type="predicted"/>
<dbReference type="Proteomes" id="UP000035642">
    <property type="component" value="Unassembled WGS sequence"/>
</dbReference>
<evidence type="ECO:0000313" key="2">
    <source>
        <dbReference type="WBParaSite" id="ACAC_0000504401-mRNA-1"/>
    </source>
</evidence>
<keyword evidence="1" id="KW-1185">Reference proteome</keyword>
<organism evidence="1 2">
    <name type="scientific">Angiostrongylus cantonensis</name>
    <name type="common">Rat lungworm</name>
    <dbReference type="NCBI Taxonomy" id="6313"/>
    <lineage>
        <taxon>Eukaryota</taxon>
        <taxon>Metazoa</taxon>
        <taxon>Ecdysozoa</taxon>
        <taxon>Nematoda</taxon>
        <taxon>Chromadorea</taxon>
        <taxon>Rhabditida</taxon>
        <taxon>Rhabditina</taxon>
        <taxon>Rhabditomorpha</taxon>
        <taxon>Strongyloidea</taxon>
        <taxon>Metastrongylidae</taxon>
        <taxon>Angiostrongylus</taxon>
    </lineage>
</organism>